<feature type="domain" description="VOC" evidence="1">
    <location>
        <begin position="4"/>
        <end position="115"/>
    </location>
</feature>
<dbReference type="EMBL" id="JAEKNN010000030">
    <property type="protein sequence ID" value="MBJ7609113.1"/>
    <property type="molecule type" value="Genomic_DNA"/>
</dbReference>
<evidence type="ECO:0000313" key="3">
    <source>
        <dbReference type="Proteomes" id="UP000614410"/>
    </source>
</evidence>
<dbReference type="SUPFAM" id="SSF54593">
    <property type="entry name" value="Glyoxalase/Bleomycin resistance protein/Dihydroxybiphenyl dioxygenase"/>
    <property type="match status" value="1"/>
</dbReference>
<dbReference type="Proteomes" id="UP000614410">
    <property type="component" value="Unassembled WGS sequence"/>
</dbReference>
<evidence type="ECO:0000313" key="2">
    <source>
        <dbReference type="EMBL" id="MBJ7609113.1"/>
    </source>
</evidence>
<dbReference type="PANTHER" id="PTHR33993">
    <property type="entry name" value="GLYOXALASE-RELATED"/>
    <property type="match status" value="1"/>
</dbReference>
<comment type="caution">
    <text evidence="2">The sequence shown here is derived from an EMBL/GenBank/DDBJ whole genome shotgun (WGS) entry which is preliminary data.</text>
</comment>
<reference evidence="2 3" key="1">
    <citation type="submission" date="2020-10" db="EMBL/GenBank/DDBJ databases">
        <title>Ca. Dormibacterota MAGs.</title>
        <authorList>
            <person name="Montgomery K."/>
        </authorList>
    </citation>
    <scope>NUCLEOTIDE SEQUENCE [LARGE SCALE GENOMIC DNA]</scope>
    <source>
        <strain evidence="2">Mitchell_Peninsula_5</strain>
    </source>
</reference>
<dbReference type="AlphaFoldDB" id="A0A934NEU0"/>
<proteinExistence type="predicted"/>
<dbReference type="InterPro" id="IPR041581">
    <property type="entry name" value="Glyoxalase_6"/>
</dbReference>
<accession>A0A934NEU0</accession>
<dbReference type="InterPro" id="IPR029068">
    <property type="entry name" value="Glyas_Bleomycin-R_OHBP_Dase"/>
</dbReference>
<dbReference type="InterPro" id="IPR052164">
    <property type="entry name" value="Anthracycline_SecMetBiosynth"/>
</dbReference>
<gene>
    <name evidence="2" type="ORF">JF887_06740</name>
</gene>
<protein>
    <submittedName>
        <fullName evidence="2">VOC family protein</fullName>
    </submittedName>
</protein>
<sequence length="124" mass="12689">MGNPVMHFEVVGRDAPALQAFYGDAFGWTLAPAMPAYAMAYPGVEGGINGGIGAAMDGGPGHVTIYVDVVDLEATLETIERLGGRRVAGPIDVPNGPTLALFADPEGHVVGLTEAGSGQARAQR</sequence>
<dbReference type="Gene3D" id="3.10.180.10">
    <property type="entry name" value="2,3-Dihydroxybiphenyl 1,2-Dioxygenase, domain 1"/>
    <property type="match status" value="1"/>
</dbReference>
<dbReference type="PROSITE" id="PS51819">
    <property type="entry name" value="VOC"/>
    <property type="match status" value="1"/>
</dbReference>
<organism evidence="2 3">
    <name type="scientific">Candidatus Amunia macphersoniae</name>
    <dbReference type="NCBI Taxonomy" id="3127014"/>
    <lineage>
        <taxon>Bacteria</taxon>
        <taxon>Bacillati</taxon>
        <taxon>Candidatus Dormiibacterota</taxon>
        <taxon>Candidatus Dormibacteria</taxon>
        <taxon>Candidatus Aeolococcales</taxon>
        <taxon>Candidatus Aeolococcaceae</taxon>
        <taxon>Candidatus Amunia</taxon>
    </lineage>
</organism>
<dbReference type="PANTHER" id="PTHR33993:SF2">
    <property type="entry name" value="VOC DOMAIN-CONTAINING PROTEIN"/>
    <property type="match status" value="1"/>
</dbReference>
<dbReference type="Pfam" id="PF18029">
    <property type="entry name" value="Glyoxalase_6"/>
    <property type="match status" value="1"/>
</dbReference>
<name>A0A934NEU0_9BACT</name>
<evidence type="ECO:0000259" key="1">
    <source>
        <dbReference type="PROSITE" id="PS51819"/>
    </source>
</evidence>
<dbReference type="InterPro" id="IPR037523">
    <property type="entry name" value="VOC_core"/>
</dbReference>